<feature type="transmembrane region" description="Helical" evidence="9">
    <location>
        <begin position="304"/>
        <end position="322"/>
    </location>
</feature>
<dbReference type="Gene3D" id="1.20.1070.10">
    <property type="entry name" value="Rhodopsin 7-helix transmembrane proteins"/>
    <property type="match status" value="1"/>
</dbReference>
<feature type="transmembrane region" description="Helical" evidence="9">
    <location>
        <begin position="115"/>
        <end position="137"/>
    </location>
</feature>
<dbReference type="InterPro" id="IPR050569">
    <property type="entry name" value="TAAR"/>
</dbReference>
<dbReference type="PROSITE" id="PS50262">
    <property type="entry name" value="G_PROTEIN_RECEP_F1_2"/>
    <property type="match status" value="1"/>
</dbReference>
<gene>
    <name evidence="11" type="ORF">ACEWY4_022510</name>
</gene>
<dbReference type="InterPro" id="IPR000276">
    <property type="entry name" value="GPCR_Rhodpsn"/>
</dbReference>
<evidence type="ECO:0000313" key="12">
    <source>
        <dbReference type="Proteomes" id="UP001591681"/>
    </source>
</evidence>
<dbReference type="Proteomes" id="UP001591681">
    <property type="component" value="Unassembled WGS sequence"/>
</dbReference>
<keyword evidence="5" id="KW-0297">G-protein coupled receptor</keyword>
<dbReference type="PRINTS" id="PR00237">
    <property type="entry name" value="GPCRRHODOPSN"/>
</dbReference>
<keyword evidence="12" id="KW-1185">Reference proteome</keyword>
<sequence>MTLLSVEDLHSYNRSSVNLSLVTEQHFCSNHTCDIFEVTPVDILTYVCKLAVIIMAVCGNLLVIISICHFKQLHTPTNYIILSLAVVDMLVGITVLPGQLILLNSCLKTGMIFCYFTLICTYCLSFLSIYNVSLISLDRLYALWKPLLYASRVSVKVMSKVIFVTWIISLVYNLGLVYLVTTGRDDVLCIGDCSVALNEIWSTVDIFIVFVLPCSVIIVSYLKIFTIARKHARSISVSKKQTIPRIRSKGITLKASERKAAFTLGKLVLVFVLCLLPPFLTLVFSDSIPDVLLQEVMEGAMLVHYLHSAINPLVYAFFYPWFRKCAKLILMLKTLNPDTALLVVLSNNG</sequence>
<dbReference type="Pfam" id="PF00001">
    <property type="entry name" value="7tm_1"/>
    <property type="match status" value="1"/>
</dbReference>
<keyword evidence="7" id="KW-0675">Receptor</keyword>
<dbReference type="AlphaFoldDB" id="A0ABD1J6B2"/>
<feature type="transmembrane region" description="Helical" evidence="9">
    <location>
        <begin position="200"/>
        <end position="222"/>
    </location>
</feature>
<reference evidence="11 12" key="1">
    <citation type="submission" date="2024-09" db="EMBL/GenBank/DDBJ databases">
        <title>A chromosome-level genome assembly of Gray's grenadier anchovy, Coilia grayii.</title>
        <authorList>
            <person name="Fu Z."/>
        </authorList>
    </citation>
    <scope>NUCLEOTIDE SEQUENCE [LARGE SCALE GENOMIC DNA]</scope>
    <source>
        <strain evidence="11">G4</strain>
        <tissue evidence="11">Muscle</tissue>
    </source>
</reference>
<feature type="transmembrane region" description="Helical" evidence="9">
    <location>
        <begin position="43"/>
        <end position="67"/>
    </location>
</feature>
<keyword evidence="2" id="KW-1003">Cell membrane</keyword>
<organism evidence="11 12">
    <name type="scientific">Coilia grayii</name>
    <name type="common">Gray's grenadier anchovy</name>
    <dbReference type="NCBI Taxonomy" id="363190"/>
    <lineage>
        <taxon>Eukaryota</taxon>
        <taxon>Metazoa</taxon>
        <taxon>Chordata</taxon>
        <taxon>Craniata</taxon>
        <taxon>Vertebrata</taxon>
        <taxon>Euteleostomi</taxon>
        <taxon>Actinopterygii</taxon>
        <taxon>Neopterygii</taxon>
        <taxon>Teleostei</taxon>
        <taxon>Clupei</taxon>
        <taxon>Clupeiformes</taxon>
        <taxon>Clupeoidei</taxon>
        <taxon>Engraulidae</taxon>
        <taxon>Coilinae</taxon>
        <taxon>Coilia</taxon>
    </lineage>
</organism>
<keyword evidence="8" id="KW-0807">Transducer</keyword>
<keyword evidence="4 9" id="KW-1133">Transmembrane helix</keyword>
<dbReference type="PANTHER" id="PTHR24249:SF381">
    <property type="entry name" value="TRACE AMINE ASSOCIATED RECEPTOR 19P-RELATED"/>
    <property type="match status" value="1"/>
</dbReference>
<evidence type="ECO:0000256" key="4">
    <source>
        <dbReference type="ARBA" id="ARBA00022989"/>
    </source>
</evidence>
<name>A0ABD1J6B2_9TELE</name>
<evidence type="ECO:0000256" key="9">
    <source>
        <dbReference type="SAM" id="Phobius"/>
    </source>
</evidence>
<keyword evidence="3 9" id="KW-0812">Transmembrane</keyword>
<evidence type="ECO:0000256" key="3">
    <source>
        <dbReference type="ARBA" id="ARBA00022692"/>
    </source>
</evidence>
<protein>
    <recommendedName>
        <fullName evidence="10">G-protein coupled receptors family 1 profile domain-containing protein</fullName>
    </recommendedName>
</protein>
<accession>A0ABD1J6B2</accession>
<evidence type="ECO:0000259" key="10">
    <source>
        <dbReference type="PROSITE" id="PS50262"/>
    </source>
</evidence>
<dbReference type="GO" id="GO:0005886">
    <property type="term" value="C:plasma membrane"/>
    <property type="evidence" value="ECO:0007669"/>
    <property type="project" value="UniProtKB-SubCell"/>
</dbReference>
<feature type="transmembrane region" description="Helical" evidence="9">
    <location>
        <begin position="157"/>
        <end position="180"/>
    </location>
</feature>
<feature type="domain" description="G-protein coupled receptors family 1 profile" evidence="10">
    <location>
        <begin position="59"/>
        <end position="315"/>
    </location>
</feature>
<dbReference type="SUPFAM" id="SSF81321">
    <property type="entry name" value="Family A G protein-coupled receptor-like"/>
    <property type="match status" value="1"/>
</dbReference>
<keyword evidence="6 9" id="KW-0472">Membrane</keyword>
<evidence type="ECO:0000313" key="11">
    <source>
        <dbReference type="EMBL" id="KAL2082692.1"/>
    </source>
</evidence>
<dbReference type="EMBL" id="JBHFQA010000019">
    <property type="protein sequence ID" value="KAL2082692.1"/>
    <property type="molecule type" value="Genomic_DNA"/>
</dbReference>
<evidence type="ECO:0000256" key="1">
    <source>
        <dbReference type="ARBA" id="ARBA00004651"/>
    </source>
</evidence>
<proteinExistence type="predicted"/>
<evidence type="ECO:0000256" key="5">
    <source>
        <dbReference type="ARBA" id="ARBA00023040"/>
    </source>
</evidence>
<evidence type="ECO:0000256" key="7">
    <source>
        <dbReference type="ARBA" id="ARBA00023170"/>
    </source>
</evidence>
<comment type="subcellular location">
    <subcellularLocation>
        <location evidence="1">Cell membrane</location>
        <topology evidence="1">Multi-pass membrane protein</topology>
    </subcellularLocation>
</comment>
<feature type="transmembrane region" description="Helical" evidence="9">
    <location>
        <begin position="79"/>
        <end position="103"/>
    </location>
</feature>
<dbReference type="InterPro" id="IPR017452">
    <property type="entry name" value="GPCR_Rhodpsn_7TM"/>
</dbReference>
<evidence type="ECO:0000256" key="2">
    <source>
        <dbReference type="ARBA" id="ARBA00022475"/>
    </source>
</evidence>
<evidence type="ECO:0000256" key="6">
    <source>
        <dbReference type="ARBA" id="ARBA00023136"/>
    </source>
</evidence>
<dbReference type="GO" id="GO:0004930">
    <property type="term" value="F:G protein-coupled receptor activity"/>
    <property type="evidence" value="ECO:0007669"/>
    <property type="project" value="UniProtKB-KW"/>
</dbReference>
<comment type="caution">
    <text evidence="11">The sequence shown here is derived from an EMBL/GenBank/DDBJ whole genome shotgun (WGS) entry which is preliminary data.</text>
</comment>
<dbReference type="PANTHER" id="PTHR24249">
    <property type="entry name" value="HISTAMINE RECEPTOR-RELATED G-PROTEIN COUPLED RECEPTOR"/>
    <property type="match status" value="1"/>
</dbReference>
<evidence type="ECO:0000256" key="8">
    <source>
        <dbReference type="ARBA" id="ARBA00023224"/>
    </source>
</evidence>
<feature type="transmembrane region" description="Helical" evidence="9">
    <location>
        <begin position="264"/>
        <end position="284"/>
    </location>
</feature>